<protein>
    <submittedName>
        <fullName evidence="3">Paramyosin</fullName>
    </submittedName>
</protein>
<reference evidence="3" key="1">
    <citation type="submission" date="2023-02" db="EMBL/GenBank/DDBJ databases">
        <title>Genome of toxic invasive species Heracleum sosnowskyi carries increased number of genes despite the absence of recent whole-genome duplications.</title>
        <authorList>
            <person name="Schelkunov M."/>
            <person name="Shtratnikova V."/>
            <person name="Makarenko M."/>
            <person name="Klepikova A."/>
            <person name="Omelchenko D."/>
            <person name="Novikova G."/>
            <person name="Obukhova E."/>
            <person name="Bogdanov V."/>
            <person name="Penin A."/>
            <person name="Logacheva M."/>
        </authorList>
    </citation>
    <scope>NUCLEOTIDE SEQUENCE</scope>
    <source>
        <strain evidence="3">Hsosn_3</strain>
        <tissue evidence="3">Leaf</tissue>
    </source>
</reference>
<evidence type="ECO:0000313" key="4">
    <source>
        <dbReference type="Proteomes" id="UP001237642"/>
    </source>
</evidence>
<proteinExistence type="predicted"/>
<feature type="coiled-coil region" evidence="1">
    <location>
        <begin position="558"/>
        <end position="620"/>
    </location>
</feature>
<dbReference type="PANTHER" id="PTHR34937">
    <property type="entry name" value="OS08G0559800 PROTEIN"/>
    <property type="match status" value="1"/>
</dbReference>
<sequence>MSNTGDDAVLSDVEDEIPVPIEVTSTSPKDDKFQQLVSELDRERQSRQALEASKSDLQTSFNRLKLLAHDSIKKRDESNRLKDEALKANDQLQIELNELVRHKDEVFKEFNEKCDEAVKAKESLKSEVESAAEMMLNGIEAISEKVSGFKEFRVGGLPRSDRYTGLGGVAYGVIKQMNEIVEEMIRQVELRGKERDEARELMEQRNFESAIEVSELEARIDGLKEEVLGKSKVVEDFEKLLSEKDGRLALAEKELEGLRMWFRESEDKLKNLETKIELQRPLLVDQLSYVAKIHDQIDNFIKIVDVNRLDHLELSESLFLPKETDVEENIRASLAGMVSIYGLSRIVFEKTKELVDERSNEVNRLNETVTQLVKEKEHIGTLLRSALSKRVSANLLSNSNELFKVAENGLREAGIDYKFSNHLADGKVLVWSDEAGAVVAEDDEIYTLASALENIIKQSQLEIIELKHTVEELRQETSLLRQQAEAQAKELVQRKQTVEELEEKEKTANENVEGLMLDIAAAEEEITRWKVAAQEEADAGKAVEHDFVSQLLVVHQELEEAKQAVIESENKLKYKEETADAAMAARVAAEKSLRLADLRSSRLRDKVEELTRQLEMQETSRSVFSRSRYVCWPWEWLGLNFVGFPQLNARQERSNETELSEPLI</sequence>
<evidence type="ECO:0000313" key="3">
    <source>
        <dbReference type="EMBL" id="KAK1376611.1"/>
    </source>
</evidence>
<dbReference type="PANTHER" id="PTHR34937:SF1">
    <property type="entry name" value="PARAMYOSIN"/>
    <property type="match status" value="1"/>
</dbReference>
<organism evidence="3 4">
    <name type="scientific">Heracleum sosnowskyi</name>
    <dbReference type="NCBI Taxonomy" id="360622"/>
    <lineage>
        <taxon>Eukaryota</taxon>
        <taxon>Viridiplantae</taxon>
        <taxon>Streptophyta</taxon>
        <taxon>Embryophyta</taxon>
        <taxon>Tracheophyta</taxon>
        <taxon>Spermatophyta</taxon>
        <taxon>Magnoliopsida</taxon>
        <taxon>eudicotyledons</taxon>
        <taxon>Gunneridae</taxon>
        <taxon>Pentapetalae</taxon>
        <taxon>asterids</taxon>
        <taxon>campanulids</taxon>
        <taxon>Apiales</taxon>
        <taxon>Apiaceae</taxon>
        <taxon>Apioideae</taxon>
        <taxon>apioid superclade</taxon>
        <taxon>Tordylieae</taxon>
        <taxon>Tordyliinae</taxon>
        <taxon>Heracleum</taxon>
    </lineage>
</organism>
<dbReference type="Proteomes" id="UP001237642">
    <property type="component" value="Unassembled WGS sequence"/>
</dbReference>
<accession>A0AAD8I0C6</accession>
<evidence type="ECO:0000256" key="1">
    <source>
        <dbReference type="SAM" id="Coils"/>
    </source>
</evidence>
<dbReference type="AlphaFoldDB" id="A0AAD8I0C6"/>
<gene>
    <name evidence="3" type="ORF">POM88_032804</name>
</gene>
<comment type="caution">
    <text evidence="3">The sequence shown here is derived from an EMBL/GenBank/DDBJ whole genome shotgun (WGS) entry which is preliminary data.</text>
</comment>
<evidence type="ECO:0000256" key="2">
    <source>
        <dbReference type="SAM" id="MobiDB-lite"/>
    </source>
</evidence>
<feature type="coiled-coil region" evidence="1">
    <location>
        <begin position="348"/>
        <end position="375"/>
    </location>
</feature>
<dbReference type="InterPro" id="IPR040300">
    <property type="entry name" value="At3g49055-like"/>
</dbReference>
<keyword evidence="1" id="KW-0175">Coiled coil</keyword>
<feature type="region of interest" description="Disordered" evidence="2">
    <location>
        <begin position="1"/>
        <end position="32"/>
    </location>
</feature>
<feature type="coiled-coil region" evidence="1">
    <location>
        <begin position="456"/>
        <end position="525"/>
    </location>
</feature>
<reference evidence="3" key="2">
    <citation type="submission" date="2023-05" db="EMBL/GenBank/DDBJ databases">
        <authorList>
            <person name="Schelkunov M.I."/>
        </authorList>
    </citation>
    <scope>NUCLEOTIDE SEQUENCE</scope>
    <source>
        <strain evidence="3">Hsosn_3</strain>
        <tissue evidence="3">Leaf</tissue>
    </source>
</reference>
<name>A0AAD8I0C6_9APIA</name>
<dbReference type="EMBL" id="JAUIZM010000007">
    <property type="protein sequence ID" value="KAK1376611.1"/>
    <property type="molecule type" value="Genomic_DNA"/>
</dbReference>
<feature type="coiled-coil region" evidence="1">
    <location>
        <begin position="33"/>
        <end position="134"/>
    </location>
</feature>
<keyword evidence="4" id="KW-1185">Reference proteome</keyword>